<dbReference type="SUPFAM" id="SSF48452">
    <property type="entry name" value="TPR-like"/>
    <property type="match status" value="1"/>
</dbReference>
<dbReference type="PROSITE" id="PS50005">
    <property type="entry name" value="TPR"/>
    <property type="match status" value="2"/>
</dbReference>
<feature type="chain" id="PRO_5037869061" evidence="2">
    <location>
        <begin position="23"/>
        <end position="388"/>
    </location>
</feature>
<keyword evidence="1" id="KW-0802">TPR repeat</keyword>
<keyword evidence="2" id="KW-0732">Signal</keyword>
<dbReference type="AlphaFoldDB" id="A0A975DBE9"/>
<gene>
    <name evidence="3" type="ORF">J1N51_00565</name>
</gene>
<dbReference type="PANTHER" id="PTHR48098:SF6">
    <property type="entry name" value="FERRI-BACILLIBACTIN ESTERASE BESA"/>
    <property type="match status" value="1"/>
</dbReference>
<protein>
    <submittedName>
        <fullName evidence="3">Esterase</fullName>
    </submittedName>
</protein>
<dbReference type="InterPro" id="IPR029058">
    <property type="entry name" value="AB_hydrolase_fold"/>
</dbReference>
<dbReference type="Gene3D" id="3.40.50.1820">
    <property type="entry name" value="alpha/beta hydrolase"/>
    <property type="match status" value="1"/>
</dbReference>
<dbReference type="KEGG" id="psym:J1N51_00565"/>
<dbReference type="EMBL" id="CP072110">
    <property type="protein sequence ID" value="QTH64026.1"/>
    <property type="molecule type" value="Genomic_DNA"/>
</dbReference>
<organism evidence="3 4">
    <name type="scientific">Psychrosphaera ytuae</name>
    <dbReference type="NCBI Taxonomy" id="2820710"/>
    <lineage>
        <taxon>Bacteria</taxon>
        <taxon>Pseudomonadati</taxon>
        <taxon>Pseudomonadota</taxon>
        <taxon>Gammaproteobacteria</taxon>
        <taxon>Alteromonadales</taxon>
        <taxon>Pseudoalteromonadaceae</taxon>
        <taxon>Psychrosphaera</taxon>
    </lineage>
</organism>
<keyword evidence="4" id="KW-1185">Reference proteome</keyword>
<sequence length="388" mass="44245">MQSCQRLFTAILLFLSVSNVLAQEALLQNVSLNSKILGEQREIAVQLPKSYFEKTDQTYPLILRLDGATNMPRESSILNTLFEAGSAPEVILVAIENTDRLRDLAPYVNEDPRGPLGQGGGADKFLNFIESELLPRLKDQYRIGDFKVIAGASVAGLFALHTLRTKPHLFDAHIAYSPAVWWGEHKTAKALTKFMSDTKELSSYLYMNMGSEHIQMRQVYDDMLADILRNKPKNLELVTDFFPDVPHGLTSVAGLFNAYHNLFLPLVMPYPELKDGVSSIKNYYKRVSEQRGYSINAEEWVMRELGYFLVRNEDFKNAIEVFKYNIELYPEMASAYNGLAYAYEQNKQYKESLKQVNTSLKLSKEGDDGYDVYVNRQQRLLSQIKQSN</sequence>
<feature type="repeat" description="TPR" evidence="1">
    <location>
        <begin position="333"/>
        <end position="366"/>
    </location>
</feature>
<accession>A0A975DBE9</accession>
<evidence type="ECO:0000313" key="4">
    <source>
        <dbReference type="Proteomes" id="UP000682739"/>
    </source>
</evidence>
<dbReference type="Pfam" id="PF00756">
    <property type="entry name" value="Esterase"/>
    <property type="match status" value="1"/>
</dbReference>
<dbReference type="InterPro" id="IPR000801">
    <property type="entry name" value="Esterase-like"/>
</dbReference>
<feature type="signal peptide" evidence="2">
    <location>
        <begin position="1"/>
        <end position="22"/>
    </location>
</feature>
<evidence type="ECO:0000313" key="3">
    <source>
        <dbReference type="EMBL" id="QTH64026.1"/>
    </source>
</evidence>
<dbReference type="InterPro" id="IPR050583">
    <property type="entry name" value="Mycobacterial_A85_antigen"/>
</dbReference>
<dbReference type="Proteomes" id="UP000682739">
    <property type="component" value="Chromosome"/>
</dbReference>
<evidence type="ECO:0000256" key="1">
    <source>
        <dbReference type="PROSITE-ProRule" id="PRU00339"/>
    </source>
</evidence>
<dbReference type="SUPFAM" id="SSF53474">
    <property type="entry name" value="alpha/beta-Hydrolases"/>
    <property type="match status" value="1"/>
</dbReference>
<dbReference type="SMART" id="SM00028">
    <property type="entry name" value="TPR"/>
    <property type="match status" value="2"/>
</dbReference>
<dbReference type="InterPro" id="IPR011990">
    <property type="entry name" value="TPR-like_helical_dom_sf"/>
</dbReference>
<dbReference type="RefSeq" id="WP_208832081.1">
    <property type="nucleotide sequence ID" value="NZ_CP072110.1"/>
</dbReference>
<dbReference type="PANTHER" id="PTHR48098">
    <property type="entry name" value="ENTEROCHELIN ESTERASE-RELATED"/>
    <property type="match status" value="1"/>
</dbReference>
<dbReference type="InterPro" id="IPR019734">
    <property type="entry name" value="TPR_rpt"/>
</dbReference>
<feature type="repeat" description="TPR" evidence="1">
    <location>
        <begin position="299"/>
        <end position="332"/>
    </location>
</feature>
<proteinExistence type="predicted"/>
<reference evidence="3" key="1">
    <citation type="submission" date="2021-03" db="EMBL/GenBank/DDBJ databases">
        <title>Description of Psychrosphaera ytuae sp. nov. isolated from deep sea sediment of South China Sea.</title>
        <authorList>
            <person name="Zhang J."/>
            <person name="Xu X.-D."/>
        </authorList>
    </citation>
    <scope>NUCLEOTIDE SEQUENCE</scope>
    <source>
        <strain evidence="3">MTZ26</strain>
    </source>
</reference>
<name>A0A975DBE9_9GAMM</name>
<evidence type="ECO:0000256" key="2">
    <source>
        <dbReference type="SAM" id="SignalP"/>
    </source>
</evidence>